<accession>A0A6L2LZ72</accession>
<feature type="domain" description="Reverse transcriptase Ty1/copia-type" evidence="1">
    <location>
        <begin position="1"/>
        <end position="50"/>
    </location>
</feature>
<protein>
    <submittedName>
        <fullName evidence="2">Ribonuclease H-like domain-containing protein</fullName>
    </submittedName>
</protein>
<dbReference type="Pfam" id="PF07727">
    <property type="entry name" value="RVT_2"/>
    <property type="match status" value="1"/>
</dbReference>
<dbReference type="PANTHER" id="PTHR11439">
    <property type="entry name" value="GAG-POL-RELATED RETROTRANSPOSON"/>
    <property type="match status" value="1"/>
</dbReference>
<dbReference type="InterPro" id="IPR013103">
    <property type="entry name" value="RVT_2"/>
</dbReference>
<dbReference type="AlphaFoldDB" id="A0A6L2LZ72"/>
<dbReference type="EMBL" id="BKCJ010005199">
    <property type="protein sequence ID" value="GEU65435.1"/>
    <property type="molecule type" value="Genomic_DNA"/>
</dbReference>
<organism evidence="2">
    <name type="scientific">Tanacetum cinerariifolium</name>
    <name type="common">Dalmatian daisy</name>
    <name type="synonym">Chrysanthemum cinerariifolium</name>
    <dbReference type="NCBI Taxonomy" id="118510"/>
    <lineage>
        <taxon>Eukaryota</taxon>
        <taxon>Viridiplantae</taxon>
        <taxon>Streptophyta</taxon>
        <taxon>Embryophyta</taxon>
        <taxon>Tracheophyta</taxon>
        <taxon>Spermatophyta</taxon>
        <taxon>Magnoliopsida</taxon>
        <taxon>eudicotyledons</taxon>
        <taxon>Gunneridae</taxon>
        <taxon>Pentapetalae</taxon>
        <taxon>asterids</taxon>
        <taxon>campanulids</taxon>
        <taxon>Asterales</taxon>
        <taxon>Asteraceae</taxon>
        <taxon>Asteroideae</taxon>
        <taxon>Anthemideae</taxon>
        <taxon>Anthemidinae</taxon>
        <taxon>Tanacetum</taxon>
    </lineage>
</organism>
<evidence type="ECO:0000259" key="1">
    <source>
        <dbReference type="Pfam" id="PF07727"/>
    </source>
</evidence>
<dbReference type="PANTHER" id="PTHR11439:SF509">
    <property type="entry name" value="RNA-DIRECTED DNA POLYMERASE"/>
    <property type="match status" value="1"/>
</dbReference>
<proteinExistence type="predicted"/>
<gene>
    <name evidence="2" type="ORF">Tci_037413</name>
</gene>
<evidence type="ECO:0000313" key="2">
    <source>
        <dbReference type="EMBL" id="GEU65435.1"/>
    </source>
</evidence>
<name>A0A6L2LZ72_TANCI</name>
<reference evidence="2" key="1">
    <citation type="journal article" date="2019" name="Sci. Rep.">
        <title>Draft genome of Tanacetum cinerariifolium, the natural source of mosquito coil.</title>
        <authorList>
            <person name="Yamashiro T."/>
            <person name="Shiraishi A."/>
            <person name="Satake H."/>
            <person name="Nakayama K."/>
        </authorList>
    </citation>
    <scope>NUCLEOTIDE SEQUENCE</scope>
</reference>
<sequence length="293" mass="32835">MSMMGELEFFLGIKIHQSSRDIFINQAKYAQEILIKLGMTSCNSIGTPMATKHLDADLSGTPVDQTKYHSMVRALMYLTASRPDIVHATCYCARHQARPTEKHVTAFKRIFRFLKNTINMGLWYPKEPGFELTTFLDSDHAGCLDSQKCTSGGIQFLGGDKLVSWSSKKQECTLISSAEVDNDGYPSRVNIKQLCGRAPRKSKAQRFSGSSSATFGSSKAQIIELMQQQIFLDREAKKELMDRKLAARLAVCEIQKGNEDLKILTFDTTGMNPEDAAKIDALKDKTRATYFNF</sequence>
<comment type="caution">
    <text evidence="2">The sequence shown here is derived from an EMBL/GenBank/DDBJ whole genome shotgun (WGS) entry which is preliminary data.</text>
</comment>